<protein>
    <recommendedName>
        <fullName evidence="8">Ferredoxin thioredoxin reductase alpha chain domain-containing protein</fullName>
    </recommendedName>
</protein>
<dbReference type="GO" id="GO:0015979">
    <property type="term" value="P:photosynthesis"/>
    <property type="evidence" value="ECO:0007669"/>
    <property type="project" value="InterPro"/>
</dbReference>
<dbReference type="FunFam" id="2.30.30.50:FF:000002">
    <property type="entry name" value="Ferredoxin-thioredoxin reductase, variable chain"/>
    <property type="match status" value="1"/>
</dbReference>
<dbReference type="SMR" id="A0A498IAN1"/>
<sequence length="164" mass="17724">MSIATVAAAASSSLSAAADVGQMKSFSFSFPSCWAVSFSHHKLTPTPPAHCPRRRKLSRRVICEVAAADVSPSTSSDEATAAAASSKIGARVTVKVPLKVYHVPRVPEVDITGMEGELKQYVGLWKGKRISANLPYKVQFVVDVQGRGAVKFFAHLKEDEFEYL</sequence>
<evidence type="ECO:0000256" key="7">
    <source>
        <dbReference type="ARBA" id="ARBA00034490"/>
    </source>
</evidence>
<keyword evidence="3" id="KW-0934">Plastid</keyword>
<evidence type="ECO:0000256" key="5">
    <source>
        <dbReference type="ARBA" id="ARBA00026011"/>
    </source>
</evidence>
<accession>A0A498IAN1</accession>
<gene>
    <name evidence="9" type="ORF">DVH24_040172</name>
</gene>
<organism evidence="9 10">
    <name type="scientific">Malus domestica</name>
    <name type="common">Apple</name>
    <name type="synonym">Pyrus malus</name>
    <dbReference type="NCBI Taxonomy" id="3750"/>
    <lineage>
        <taxon>Eukaryota</taxon>
        <taxon>Viridiplantae</taxon>
        <taxon>Streptophyta</taxon>
        <taxon>Embryophyta</taxon>
        <taxon>Tracheophyta</taxon>
        <taxon>Spermatophyta</taxon>
        <taxon>Magnoliopsida</taxon>
        <taxon>eudicotyledons</taxon>
        <taxon>Gunneridae</taxon>
        <taxon>Pentapetalae</taxon>
        <taxon>rosids</taxon>
        <taxon>fabids</taxon>
        <taxon>Rosales</taxon>
        <taxon>Rosaceae</taxon>
        <taxon>Amygdaloideae</taxon>
        <taxon>Maleae</taxon>
        <taxon>Malus</taxon>
    </lineage>
</organism>
<evidence type="ECO:0000313" key="10">
    <source>
        <dbReference type="Proteomes" id="UP000290289"/>
    </source>
</evidence>
<comment type="function">
    <text evidence="6">Variable subunit of the ferredoxin-thioredoxin reductase (FTR), which catalyzes the two-electron reduction of thioredoxins by the electrons provided by reduced ferredoxin.</text>
</comment>
<evidence type="ECO:0000313" key="9">
    <source>
        <dbReference type="EMBL" id="RXH79025.1"/>
    </source>
</evidence>
<dbReference type="PANTHER" id="PTHR46937">
    <property type="entry name" value="FERREDOXIN-THIOREDOXIN REDUCTASE, VARIABLE CHAIN"/>
    <property type="match status" value="1"/>
</dbReference>
<dbReference type="Proteomes" id="UP000290289">
    <property type="component" value="Chromosome 13"/>
</dbReference>
<dbReference type="InterPro" id="IPR044166">
    <property type="entry name" value="FTRV"/>
</dbReference>
<dbReference type="Gene3D" id="2.30.30.50">
    <property type="match status" value="1"/>
</dbReference>
<dbReference type="OrthoDB" id="1916328at2759"/>
<evidence type="ECO:0000256" key="1">
    <source>
        <dbReference type="ARBA" id="ARBA00004229"/>
    </source>
</evidence>
<dbReference type="SUPFAM" id="SSF50090">
    <property type="entry name" value="Electron transport accessory proteins"/>
    <property type="match status" value="1"/>
</dbReference>
<evidence type="ECO:0000256" key="4">
    <source>
        <dbReference type="ARBA" id="ARBA00023002"/>
    </source>
</evidence>
<dbReference type="GO" id="GO:0009507">
    <property type="term" value="C:chloroplast"/>
    <property type="evidence" value="ECO:0007669"/>
    <property type="project" value="UniProtKB-SubCell"/>
</dbReference>
<dbReference type="InterPro" id="IPR004207">
    <property type="entry name" value="Fd_thioredoxin_Rdtase_alpha"/>
</dbReference>
<evidence type="ECO:0000259" key="8">
    <source>
        <dbReference type="Pfam" id="PF02941"/>
    </source>
</evidence>
<dbReference type="InterPro" id="IPR008990">
    <property type="entry name" value="Elect_transpt_acc-like_dom_sf"/>
</dbReference>
<comment type="subunit">
    <text evidence="5">Heterodimer of subunit A (variable subunit) and subunit B (catalytic subunit). Heterodimeric FTR forms a complex with ferredoxin and thioredoxin.</text>
</comment>
<dbReference type="GO" id="GO:0016491">
    <property type="term" value="F:oxidoreductase activity"/>
    <property type="evidence" value="ECO:0007669"/>
    <property type="project" value="UniProtKB-KW"/>
</dbReference>
<keyword evidence="2" id="KW-0150">Chloroplast</keyword>
<evidence type="ECO:0000256" key="3">
    <source>
        <dbReference type="ARBA" id="ARBA00022640"/>
    </source>
</evidence>
<comment type="similarity">
    <text evidence="7">Belongs to the ferredoxin thioredoxin reductase alpha subunit family.</text>
</comment>
<comment type="subcellular location">
    <subcellularLocation>
        <location evidence="1">Plastid</location>
        <location evidence="1">Chloroplast</location>
    </subcellularLocation>
</comment>
<keyword evidence="4" id="KW-0560">Oxidoreductase</keyword>
<reference evidence="9 10" key="1">
    <citation type="submission" date="2018-10" db="EMBL/GenBank/DDBJ databases">
        <title>A high-quality apple genome assembly.</title>
        <authorList>
            <person name="Hu J."/>
        </authorList>
    </citation>
    <scope>NUCLEOTIDE SEQUENCE [LARGE SCALE GENOMIC DNA]</scope>
    <source>
        <strain evidence="10">cv. HFTH1</strain>
        <tissue evidence="9">Young leaf</tissue>
    </source>
</reference>
<dbReference type="PANTHER" id="PTHR46937:SF4">
    <property type="entry name" value="FERREDOXIN-THIOREDOXIN REDUCTASE SUBUNIT A1, CHLOROPLASTIC"/>
    <property type="match status" value="1"/>
</dbReference>
<proteinExistence type="inferred from homology"/>
<feature type="domain" description="Ferredoxin thioredoxin reductase alpha chain" evidence="8">
    <location>
        <begin position="88"/>
        <end position="160"/>
    </location>
</feature>
<dbReference type="EMBL" id="RDQH01000339">
    <property type="protein sequence ID" value="RXH79025.1"/>
    <property type="molecule type" value="Genomic_DNA"/>
</dbReference>
<dbReference type="KEGG" id="mdm:103451428"/>
<keyword evidence="10" id="KW-1185">Reference proteome</keyword>
<dbReference type="Pfam" id="PF02941">
    <property type="entry name" value="FeThRed_A"/>
    <property type="match status" value="1"/>
</dbReference>
<evidence type="ECO:0000256" key="2">
    <source>
        <dbReference type="ARBA" id="ARBA00022528"/>
    </source>
</evidence>
<dbReference type="STRING" id="3750.A0A498IAN1"/>
<dbReference type="AlphaFoldDB" id="A0A498IAN1"/>
<name>A0A498IAN1_MALDO</name>
<comment type="caution">
    <text evidence="9">The sequence shown here is derived from an EMBL/GenBank/DDBJ whole genome shotgun (WGS) entry which is preliminary data.</text>
</comment>
<evidence type="ECO:0000256" key="6">
    <source>
        <dbReference type="ARBA" id="ARBA00034474"/>
    </source>
</evidence>